<accession>A0A4D6GZD1</accession>
<gene>
    <name evidence="2" type="ORF">APQ99_00604</name>
    <name evidence="1" type="ORF">HBSAL_10925</name>
</gene>
<evidence type="ECO:0000313" key="4">
    <source>
        <dbReference type="Proteomes" id="UP000323075"/>
    </source>
</evidence>
<evidence type="ECO:0000313" key="2">
    <source>
        <dbReference type="EMBL" id="TYO82086.1"/>
    </source>
</evidence>
<dbReference type="GeneID" id="68694768"/>
<name>A0A4D6GZD1_HALS9</name>
<dbReference type="Proteomes" id="UP000296216">
    <property type="component" value="Chromosome"/>
</dbReference>
<reference evidence="1" key="3">
    <citation type="journal article" name="MicrobiologyOpen">
        <title>Whole-genome comparison between the type strain of Halobacterium salinarum (DSM 3754(T)) and the laboratory strains R1 and NRC-1.</title>
        <authorList>
            <person name="Pfeiffer F."/>
            <person name="Losensky G."/>
            <person name="Marchfelder A."/>
            <person name="Habermann B."/>
            <person name="Dyall-Smith M."/>
        </authorList>
    </citation>
    <scope>NUCLEOTIDE SEQUENCE</scope>
    <source>
        <strain evidence="1">91-R6</strain>
    </source>
</reference>
<dbReference type="EMBL" id="VRYN01000001">
    <property type="protein sequence ID" value="TYO82086.1"/>
    <property type="molecule type" value="Genomic_DNA"/>
</dbReference>
<evidence type="ECO:0000313" key="1">
    <source>
        <dbReference type="EMBL" id="QCC45827.1"/>
    </source>
</evidence>
<reference evidence="2 4" key="2">
    <citation type="submission" date="2019-07" db="EMBL/GenBank/DDBJ databases">
        <title>Genomic Encyclopedia of Archaeal and Bacterial Type Strains, Phase II (KMG-II): from individual species to whole genera.</title>
        <authorList>
            <person name="Goeker M."/>
        </authorList>
    </citation>
    <scope>NUCLEOTIDE SEQUENCE [LARGE SCALE GENOMIC DNA]</scope>
    <source>
        <strain evidence="2 4">DSM 3754</strain>
    </source>
</reference>
<reference evidence="1 3" key="1">
    <citation type="journal article" date="2019" name="Microbiol. Resour. Announc.">
        <title>The Genome Sequence of the Halobacterium salinarum Type Strain Is Closely Related to That of Laboratory Strains NRC-1 and R1.</title>
        <authorList>
            <person name="Pfeiffer F."/>
            <person name="Marchfelder A."/>
            <person name="Habermann B."/>
            <person name="Dyall-Smith M.L."/>
        </authorList>
    </citation>
    <scope>NUCLEOTIDE SEQUENCE [LARGE SCALE GENOMIC DNA]</scope>
    <source>
        <strain evidence="1">91-R6</strain>
        <strain evidence="3">ATCC 33171 / DSM 3754 / JCM 8978 / NBRC 102687 / NCIMB 764 / 91-R6</strain>
    </source>
</reference>
<sequence length="377" mass="41553">MSDAQPAPEADPDALVGALRDAADAAADADAAVETYGVDRLRALRTALADLNRLFDQYEGDATGTGDFQSYLDFQDDLVALVDGFDDDLPERDTFESLLELFKKRRLSADDFATARRRLQDARDLVGHLDDRADAHDDYRAARSRVADAADAAADTVAELERLQRLGNADLDAPVETLRQPIDAYDDAVRSAFESFRRDAPAREVIAFVRTTEAYPLVGFEPAPEGLADFVADRAAGTEPIPQLLEYAGYSPSKLDHYVAAPRTLKRAVGGNRTYLERLDADPLLVGWPPAPAAALQYRLDELVSVVARFAGDDVLEPLHAVRRRVRGDDYDRLRDAAVATHELTADEKQRIAAGVADDLQRARAREQRLRDALDEY</sequence>
<dbReference type="EMBL" id="CP038631">
    <property type="protein sequence ID" value="QCC45827.1"/>
    <property type="molecule type" value="Genomic_DNA"/>
</dbReference>
<dbReference type="Proteomes" id="UP000323075">
    <property type="component" value="Unassembled WGS sequence"/>
</dbReference>
<dbReference type="RefSeq" id="WP_010903638.1">
    <property type="nucleotide sequence ID" value="NZ_VRYN01000001.1"/>
</dbReference>
<proteinExistence type="predicted"/>
<dbReference type="AlphaFoldDB" id="A0A4D6GZD1"/>
<organism evidence="1 3">
    <name type="scientific">Halobacterium salinarum (strain ATCC 33171 / DSM 3754 / JCM 8978 / NBRC 102687 / NCIMB 764 / 91-R6)</name>
    <dbReference type="NCBI Taxonomy" id="2597657"/>
    <lineage>
        <taxon>Archaea</taxon>
        <taxon>Methanobacteriati</taxon>
        <taxon>Methanobacteriota</taxon>
        <taxon>Stenosarchaea group</taxon>
        <taxon>Halobacteria</taxon>
        <taxon>Halobacteriales</taxon>
        <taxon>Halobacteriaceae</taxon>
        <taxon>Halobacterium</taxon>
    </lineage>
</organism>
<dbReference type="Pfam" id="PF23432">
    <property type="entry name" value="DUF7118"/>
    <property type="match status" value="1"/>
</dbReference>
<evidence type="ECO:0000313" key="3">
    <source>
        <dbReference type="Proteomes" id="UP000296216"/>
    </source>
</evidence>
<dbReference type="InterPro" id="IPR055542">
    <property type="entry name" value="DUF7118"/>
</dbReference>
<protein>
    <submittedName>
        <fullName evidence="1">Uncharacterized protein</fullName>
    </submittedName>
</protein>